<dbReference type="InterPro" id="IPR050549">
    <property type="entry name" value="MFS_Trehalose_Transporter"/>
</dbReference>
<evidence type="ECO:0000256" key="7">
    <source>
        <dbReference type="ARBA" id="ARBA00023136"/>
    </source>
</evidence>
<dbReference type="PROSITE" id="PS51257">
    <property type="entry name" value="PROKAR_LIPOPROTEIN"/>
    <property type="match status" value="1"/>
</dbReference>
<evidence type="ECO:0000256" key="4">
    <source>
        <dbReference type="ARBA" id="ARBA00022597"/>
    </source>
</evidence>
<dbReference type="GeneID" id="107267879"/>
<dbReference type="SUPFAM" id="SSF103473">
    <property type="entry name" value="MFS general substrate transporter"/>
    <property type="match status" value="1"/>
</dbReference>
<name>A0AAJ7BVT8_CEPCN</name>
<keyword evidence="7 8" id="KW-0472">Membrane</keyword>
<evidence type="ECO:0000256" key="1">
    <source>
        <dbReference type="ARBA" id="ARBA00004651"/>
    </source>
</evidence>
<keyword evidence="3" id="KW-1003">Cell membrane</keyword>
<dbReference type="AlphaFoldDB" id="A0AAJ7BVT8"/>
<feature type="transmembrane region" description="Helical" evidence="8">
    <location>
        <begin position="20"/>
        <end position="43"/>
    </location>
</feature>
<evidence type="ECO:0000256" key="6">
    <source>
        <dbReference type="ARBA" id="ARBA00022989"/>
    </source>
</evidence>
<dbReference type="PROSITE" id="PS50850">
    <property type="entry name" value="MFS"/>
    <property type="match status" value="1"/>
</dbReference>
<feature type="transmembrane region" description="Helical" evidence="8">
    <location>
        <begin position="359"/>
        <end position="379"/>
    </location>
</feature>
<feature type="transmembrane region" description="Helical" evidence="8">
    <location>
        <begin position="151"/>
        <end position="171"/>
    </location>
</feature>
<feature type="transmembrane region" description="Helical" evidence="8">
    <location>
        <begin position="299"/>
        <end position="318"/>
    </location>
</feature>
<evidence type="ECO:0000256" key="3">
    <source>
        <dbReference type="ARBA" id="ARBA00022475"/>
    </source>
</evidence>
<keyword evidence="4" id="KW-0762">Sugar transport</keyword>
<comment type="subcellular location">
    <subcellularLocation>
        <location evidence="1">Cell membrane</location>
        <topology evidence="1">Multi-pass membrane protein</topology>
    </subcellularLocation>
</comment>
<organism evidence="10 11">
    <name type="scientific">Cephus cinctus</name>
    <name type="common">Wheat stem sawfly</name>
    <dbReference type="NCBI Taxonomy" id="211228"/>
    <lineage>
        <taxon>Eukaryota</taxon>
        <taxon>Metazoa</taxon>
        <taxon>Ecdysozoa</taxon>
        <taxon>Arthropoda</taxon>
        <taxon>Hexapoda</taxon>
        <taxon>Insecta</taxon>
        <taxon>Pterygota</taxon>
        <taxon>Neoptera</taxon>
        <taxon>Endopterygota</taxon>
        <taxon>Hymenoptera</taxon>
        <taxon>Cephoidea</taxon>
        <taxon>Cephidae</taxon>
        <taxon>Cephus</taxon>
    </lineage>
</organism>
<feature type="transmembrane region" description="Helical" evidence="8">
    <location>
        <begin position="325"/>
        <end position="347"/>
    </location>
</feature>
<evidence type="ECO:0000313" key="10">
    <source>
        <dbReference type="Proteomes" id="UP000694920"/>
    </source>
</evidence>
<dbReference type="GO" id="GO:0022857">
    <property type="term" value="F:transmembrane transporter activity"/>
    <property type="evidence" value="ECO:0007669"/>
    <property type="project" value="InterPro"/>
</dbReference>
<keyword evidence="6 8" id="KW-1133">Transmembrane helix</keyword>
<reference evidence="11" key="1">
    <citation type="submission" date="2025-08" db="UniProtKB">
        <authorList>
            <consortium name="RefSeq"/>
        </authorList>
    </citation>
    <scope>IDENTIFICATION</scope>
</reference>
<sequence>MNDVNKVPIKIVKNIYWSQWLVASIACLLLIDNGLTTGWVSPYLARMTSSTSDMKIKLTDVEASWVVSIFNIGRIIGTIITVPMQDIIGRKKSLLISSVPLFFTWIFFTIANSVSWIYAARLCGGISSGILWSVLAVLLGEIADPEIRGAVIFLNVNACSVGTLIGNIMGPYVSLEVFSYVCLIPIILFVGLFILLPDSPYYYMERKDVENAEKSLKWYRRREDVKKELCMIQNYVEESVASNTFLSKVQEMWQPGNRKSAMILLSVNLFMNMAGVNTLNLYTEIIMKRSGISMTPSTVVIVIGVVIVLAGMMSSIFVDRFGRKSLLIASSLGVAVTHALLGLHFLLLSIGYDSNDLTWLPIITMILLNVFLYFGLYPIPSALVSEMFTSNVKTLASFGTAFSSSIFAFIISKTFQPFLDVVEEHYVYWTYGAIVFLGVPYTYFCIPETKGKNFLQIQELLREKT</sequence>
<feature type="transmembrane region" description="Helical" evidence="8">
    <location>
        <begin position="94"/>
        <end position="111"/>
    </location>
</feature>
<proteinExistence type="predicted"/>
<dbReference type="PANTHER" id="PTHR48021">
    <property type="match status" value="1"/>
</dbReference>
<dbReference type="Gene3D" id="1.20.1250.20">
    <property type="entry name" value="MFS general substrate transporter like domains"/>
    <property type="match status" value="1"/>
</dbReference>
<dbReference type="KEGG" id="ccin:107267879"/>
<evidence type="ECO:0000259" key="9">
    <source>
        <dbReference type="PROSITE" id="PS50850"/>
    </source>
</evidence>
<dbReference type="InterPro" id="IPR005828">
    <property type="entry name" value="MFS_sugar_transport-like"/>
</dbReference>
<dbReference type="PROSITE" id="PS00216">
    <property type="entry name" value="SUGAR_TRANSPORT_1"/>
    <property type="match status" value="1"/>
</dbReference>
<keyword evidence="2" id="KW-0813">Transport</keyword>
<dbReference type="RefSeq" id="XP_015595543.1">
    <property type="nucleotide sequence ID" value="XM_015740057.2"/>
</dbReference>
<evidence type="ECO:0000256" key="5">
    <source>
        <dbReference type="ARBA" id="ARBA00022692"/>
    </source>
</evidence>
<dbReference type="InterPro" id="IPR020846">
    <property type="entry name" value="MFS_dom"/>
</dbReference>
<dbReference type="InterPro" id="IPR005829">
    <property type="entry name" value="Sugar_transporter_CS"/>
</dbReference>
<evidence type="ECO:0000313" key="11">
    <source>
        <dbReference type="RefSeq" id="XP_015595543.1"/>
    </source>
</evidence>
<feature type="transmembrane region" description="Helical" evidence="8">
    <location>
        <begin position="177"/>
        <end position="196"/>
    </location>
</feature>
<feature type="transmembrane region" description="Helical" evidence="8">
    <location>
        <begin position="261"/>
        <end position="279"/>
    </location>
</feature>
<keyword evidence="10" id="KW-1185">Reference proteome</keyword>
<protein>
    <submittedName>
        <fullName evidence="11">Facilitated trehalose transporter Tret1</fullName>
    </submittedName>
</protein>
<evidence type="ECO:0000256" key="2">
    <source>
        <dbReference type="ARBA" id="ARBA00022448"/>
    </source>
</evidence>
<dbReference type="Pfam" id="PF00083">
    <property type="entry name" value="Sugar_tr"/>
    <property type="match status" value="1"/>
</dbReference>
<feature type="domain" description="Major facilitator superfamily (MFS) profile" evidence="9">
    <location>
        <begin position="18"/>
        <end position="450"/>
    </location>
</feature>
<feature type="transmembrane region" description="Helical" evidence="8">
    <location>
        <begin position="391"/>
        <end position="411"/>
    </location>
</feature>
<dbReference type="Proteomes" id="UP000694920">
    <property type="component" value="Unplaced"/>
</dbReference>
<feature type="transmembrane region" description="Helical" evidence="8">
    <location>
        <begin position="63"/>
        <end position="82"/>
    </location>
</feature>
<dbReference type="FunFam" id="1.20.1250.20:FF:000218">
    <property type="entry name" value="facilitated trehalose transporter Tret1"/>
    <property type="match status" value="1"/>
</dbReference>
<accession>A0AAJ7BVT8</accession>
<dbReference type="InterPro" id="IPR036259">
    <property type="entry name" value="MFS_trans_sf"/>
</dbReference>
<gene>
    <name evidence="11" type="primary">LOC107267879</name>
</gene>
<dbReference type="PANTHER" id="PTHR48021:SF46">
    <property type="entry name" value="MAJOR FACILITATOR SUPERFAMILY (MFS) PROFILE DOMAIN-CONTAINING PROTEIN"/>
    <property type="match status" value="1"/>
</dbReference>
<evidence type="ECO:0000256" key="8">
    <source>
        <dbReference type="SAM" id="Phobius"/>
    </source>
</evidence>
<keyword evidence="5 8" id="KW-0812">Transmembrane</keyword>
<feature type="transmembrane region" description="Helical" evidence="8">
    <location>
        <begin position="426"/>
        <end position="446"/>
    </location>
</feature>
<feature type="transmembrane region" description="Helical" evidence="8">
    <location>
        <begin position="117"/>
        <end position="139"/>
    </location>
</feature>
<dbReference type="GO" id="GO:0005886">
    <property type="term" value="C:plasma membrane"/>
    <property type="evidence" value="ECO:0007669"/>
    <property type="project" value="UniProtKB-SubCell"/>
</dbReference>